<dbReference type="InterPro" id="IPR028889">
    <property type="entry name" value="USP"/>
</dbReference>
<keyword evidence="4" id="KW-0378">Hydrolase</keyword>
<dbReference type="InterPro" id="IPR001394">
    <property type="entry name" value="Peptidase_C19_UCH"/>
</dbReference>
<dbReference type="OrthoDB" id="289038at2759"/>
<dbReference type="PANTHER" id="PTHR24006:SF644">
    <property type="entry name" value="UBIQUITIN CARBOXYL-TERMINAL HYDROLASE 7"/>
    <property type="match status" value="1"/>
</dbReference>
<dbReference type="EMBL" id="JAHDYR010000067">
    <property type="protein sequence ID" value="KAG9389929.1"/>
    <property type="molecule type" value="Genomic_DNA"/>
</dbReference>
<evidence type="ECO:0000259" key="3">
    <source>
        <dbReference type="PROSITE" id="PS50235"/>
    </source>
</evidence>
<dbReference type="GO" id="GO:0031647">
    <property type="term" value="P:regulation of protein stability"/>
    <property type="evidence" value="ECO:0007669"/>
    <property type="project" value="TreeGrafter"/>
</dbReference>
<dbReference type="GO" id="GO:0005829">
    <property type="term" value="C:cytosol"/>
    <property type="evidence" value="ECO:0007669"/>
    <property type="project" value="TreeGrafter"/>
</dbReference>
<dbReference type="GO" id="GO:0005634">
    <property type="term" value="C:nucleus"/>
    <property type="evidence" value="ECO:0007669"/>
    <property type="project" value="TreeGrafter"/>
</dbReference>
<reference evidence="4" key="1">
    <citation type="submission" date="2021-05" db="EMBL/GenBank/DDBJ databases">
        <title>A free-living protist that lacks canonical eukaryotic 1 DNA replication and segregation systems.</title>
        <authorList>
            <person name="Salas-Leiva D.E."/>
            <person name="Tromer E.C."/>
            <person name="Curtis B.A."/>
            <person name="Jerlstrom-Hultqvist J."/>
            <person name="Kolisko M."/>
            <person name="Yi Z."/>
            <person name="Salas-Leiva J.S."/>
            <person name="Gallot-Lavallee L."/>
            <person name="Kops G.J.P.L."/>
            <person name="Archibald J.M."/>
            <person name="Simpson A.G.B."/>
            <person name="Roger A.J."/>
        </authorList>
    </citation>
    <scope>NUCLEOTIDE SEQUENCE</scope>
    <source>
        <strain evidence="4">BICM</strain>
    </source>
</reference>
<dbReference type="SUPFAM" id="SSF54001">
    <property type="entry name" value="Cysteine proteinases"/>
    <property type="match status" value="1"/>
</dbReference>
<evidence type="ECO:0000256" key="1">
    <source>
        <dbReference type="ARBA" id="ARBA00022786"/>
    </source>
</evidence>
<dbReference type="PANTHER" id="PTHR24006">
    <property type="entry name" value="UBIQUITIN CARBOXYL-TERMINAL HYDROLASE"/>
    <property type="match status" value="1"/>
</dbReference>
<evidence type="ECO:0000256" key="2">
    <source>
        <dbReference type="SAM" id="MobiDB-lite"/>
    </source>
</evidence>
<dbReference type="Proteomes" id="UP000717585">
    <property type="component" value="Unassembled WGS sequence"/>
</dbReference>
<organism evidence="4 5">
    <name type="scientific">Carpediemonas membranifera</name>
    <dbReference type="NCBI Taxonomy" id="201153"/>
    <lineage>
        <taxon>Eukaryota</taxon>
        <taxon>Metamonada</taxon>
        <taxon>Carpediemonas-like organisms</taxon>
        <taxon>Carpediemonas</taxon>
    </lineage>
</organism>
<evidence type="ECO:0000313" key="5">
    <source>
        <dbReference type="Proteomes" id="UP000717585"/>
    </source>
</evidence>
<dbReference type="Pfam" id="PF00443">
    <property type="entry name" value="UCH"/>
    <property type="match status" value="1"/>
</dbReference>
<feature type="domain" description="USP" evidence="3">
    <location>
        <begin position="152"/>
        <end position="439"/>
    </location>
</feature>
<name>A0A8J6AXV8_9EUKA</name>
<protein>
    <submittedName>
        <fullName evidence="4">Ubiquitin carboxyl-terminal hydrolase</fullName>
    </submittedName>
</protein>
<evidence type="ECO:0000313" key="4">
    <source>
        <dbReference type="EMBL" id="KAG9389929.1"/>
    </source>
</evidence>
<dbReference type="GO" id="GO:0016579">
    <property type="term" value="P:protein deubiquitination"/>
    <property type="evidence" value="ECO:0007669"/>
    <property type="project" value="InterPro"/>
</dbReference>
<dbReference type="PROSITE" id="PS50235">
    <property type="entry name" value="USP_3"/>
    <property type="match status" value="1"/>
</dbReference>
<gene>
    <name evidence="4" type="ORF">J8273_8616</name>
</gene>
<feature type="compositionally biased region" description="Low complexity" evidence="2">
    <location>
        <begin position="868"/>
        <end position="887"/>
    </location>
</feature>
<dbReference type="AlphaFoldDB" id="A0A8J6AXV8"/>
<dbReference type="Gene3D" id="3.90.70.10">
    <property type="entry name" value="Cysteine proteinases"/>
    <property type="match status" value="1"/>
</dbReference>
<proteinExistence type="predicted"/>
<accession>A0A8J6AXV8</accession>
<dbReference type="PROSITE" id="PS00972">
    <property type="entry name" value="USP_1"/>
    <property type="match status" value="1"/>
</dbReference>
<sequence>MLGSRLKSNKIELDPPFEFHWDITDIEWKEPTSNLVFASYSDPFKYHDGYWQLQLGTGKSGLTCILVPFPSEEEVGFGTWDRGLFRYQLSITTTPKTNKFHCDTRHHFLSGHRAVHRNILPLKKVDAFEVDLSLQWLGPVPVKISPNRPLHVGLVNQGATCYLNSLIQALYHIPQFRRMIFNAPTSATVEETRGNNGANLLLAMQRLFFAMRHDAGPVSTSGLTKAFGWSEEDGFVQHDVSELLHILFDRIETAVPDDGLKKMFALKTKHVIDCVNVPYRSEVEDSTLALNLNVSESSSVQESIKSYLKTENLVGDNQYFTTEHGYQDAVRREELVALPPVLTLSLARFTYDTTTGAPHKLTTKLEFPLRLSLGKWATDQPADYTLNTVLVHSGTARGGHYFAYICLHGRWYRFDDEAVMPVQEETVFAHGFGSGSSKKGRDVKSGVLDTVLRPLKRLKGESSTAVPTGKVVPCAYMLQYMREDCLDTLLDPKIDQGVLTRLKQYIDRIEHERDSRKALERVFKQRQRLRLVTDAVLRSRGHAYTFPDVLDGPLPEVTAQQTDCLALHLEAIKQAADIPADSPVALHRLIVRRNGTIRPAMAMAAEGMNTPMKVARHWSCDATDGALVVVPNPGKGALVVIKAYYGKEDTIRYLTTEYLATNRPFETNFARWAGLLGVDPDTPLAVYEEVESWREAKLRPSTATPKSVRVTDGDILIVAVDEDVHTLVDHMTLLAQKMRVWINPVCEEDEGGVDAGMGVIIDRNTTVRAIHEIVCDLVDIEPIKVELFLRGDFKSPLDFKADSDTTLGTFASGGDPIFKIGYRRMPFSQLEMMTTENTHVLMKGKVRTIHTPLEPTTRHLLHATLLSRRSSSAKPSGSLDSSSSGSSTQDLPLLTPPFSDEPTTGFVLGLQCQQKVITPITTDEPVSAVIDRFAAAGGHRMFWRVDKVKRVLGEVEGSSDGRHLFYIHSAIQGDNITVTDDVTLLNIAPNVPVSDVLDAVREVKKLGTTSHLIVCDTTAKTFVDLSPTLKMSRVFNKLGRASLLAVTVPRPVEQLSIGRDD</sequence>
<keyword evidence="1" id="KW-0833">Ubl conjugation pathway</keyword>
<dbReference type="Pfam" id="PF12436">
    <property type="entry name" value="USP7_ICP0_bdg"/>
    <property type="match status" value="1"/>
</dbReference>
<dbReference type="Gene3D" id="3.10.20.90">
    <property type="entry name" value="Phosphatidylinositol 3-kinase Catalytic Subunit, Chain A, domain 1"/>
    <property type="match status" value="1"/>
</dbReference>
<comment type="caution">
    <text evidence="4">The sequence shown here is derived from an EMBL/GenBank/DDBJ whole genome shotgun (WGS) entry which is preliminary data.</text>
</comment>
<dbReference type="InterPro" id="IPR038765">
    <property type="entry name" value="Papain-like_cys_pep_sf"/>
</dbReference>
<feature type="region of interest" description="Disordered" evidence="2">
    <location>
        <begin position="868"/>
        <end position="896"/>
    </location>
</feature>
<dbReference type="InterPro" id="IPR024729">
    <property type="entry name" value="USP7_ICP0-binding_dom"/>
</dbReference>
<dbReference type="InterPro" id="IPR050164">
    <property type="entry name" value="Peptidase_C19"/>
</dbReference>
<dbReference type="InterPro" id="IPR018200">
    <property type="entry name" value="USP_CS"/>
</dbReference>
<dbReference type="GO" id="GO:0004843">
    <property type="term" value="F:cysteine-type deubiquitinase activity"/>
    <property type="evidence" value="ECO:0007669"/>
    <property type="project" value="InterPro"/>
</dbReference>
<keyword evidence="5" id="KW-1185">Reference proteome</keyword>